<dbReference type="EMBL" id="BHZD01000001">
    <property type="protein sequence ID" value="GCD41803.1"/>
    <property type="molecule type" value="Genomic_DNA"/>
</dbReference>
<evidence type="ECO:0000313" key="1">
    <source>
        <dbReference type="EMBL" id="GCD41803.1"/>
    </source>
</evidence>
<proteinExistence type="predicted"/>
<dbReference type="Proteomes" id="UP000286746">
    <property type="component" value="Unassembled WGS sequence"/>
</dbReference>
<dbReference type="RefSeq" id="WP_170251608.1">
    <property type="nucleotide sequence ID" value="NZ_BHZD01000001.1"/>
</dbReference>
<protein>
    <submittedName>
        <fullName evidence="1">Uncharacterized protein</fullName>
    </submittedName>
</protein>
<comment type="caution">
    <text evidence="1">The sequence shown here is derived from an EMBL/GenBank/DDBJ whole genome shotgun (WGS) entry which is preliminary data.</text>
</comment>
<organism evidence="1 2">
    <name type="scientific">Streptomyces paromomycinus</name>
    <name type="common">Streptomyces rimosus subsp. paromomycinus</name>
    <dbReference type="NCBI Taxonomy" id="92743"/>
    <lineage>
        <taxon>Bacteria</taxon>
        <taxon>Bacillati</taxon>
        <taxon>Actinomycetota</taxon>
        <taxon>Actinomycetes</taxon>
        <taxon>Kitasatosporales</taxon>
        <taxon>Streptomycetaceae</taxon>
        <taxon>Streptomyces</taxon>
    </lineage>
</organism>
<keyword evidence="2" id="KW-1185">Reference proteome</keyword>
<accession>A0A401VXJ4</accession>
<dbReference type="AlphaFoldDB" id="A0A401VXJ4"/>
<evidence type="ECO:0000313" key="2">
    <source>
        <dbReference type="Proteomes" id="UP000286746"/>
    </source>
</evidence>
<gene>
    <name evidence="1" type="ORF">GKJPGBOP_01460</name>
</gene>
<sequence length="55" mass="6247">MNDFIAPLPKHRISRVNALFTTKVVRRVQAPWECHEYKKVAGSSDAARTYDTTAV</sequence>
<reference evidence="1 2" key="1">
    <citation type="submission" date="2018-11" db="EMBL/GenBank/DDBJ databases">
        <title>Whole genome sequence of Streptomyces paromomycinus NBRC 15454(T).</title>
        <authorList>
            <person name="Komaki H."/>
            <person name="Tamura T."/>
        </authorList>
    </citation>
    <scope>NUCLEOTIDE SEQUENCE [LARGE SCALE GENOMIC DNA]</scope>
    <source>
        <strain evidence="1 2">NBRC 15454</strain>
    </source>
</reference>
<name>A0A401VXJ4_STREY</name>